<organism evidence="3">
    <name type="scientific">Sheuella amnicola</name>
    <dbReference type="NCBI Taxonomy" id="2707330"/>
    <lineage>
        <taxon>Bacteria</taxon>
        <taxon>Pseudomonadati</taxon>
        <taxon>Pseudomonadota</taxon>
        <taxon>Betaproteobacteria</taxon>
        <taxon>Burkholderiales</taxon>
        <taxon>Alcaligenaceae</taxon>
        <taxon>Sheuella</taxon>
    </lineage>
</organism>
<sequence>MLNRILLALPVILVSGCIAVGPDYDRVNATKVPNQPDNWQESLPHAGDARTLENWWAQFDDPLLIELIHTAQLESGSLAAATLKIAQARALNTAAISASLPTISAAANESRGTTILGGPIIVGTTIQAQAQASWEIDLFGGVQRRRESSLARLDAEIANWHAARISIAAEMGNLYTNFRGCEQQIALFQADVQSRLQTATLSEKLGAAGFQSSANVALARASAAEGSARLVTQRAECDIAIKSMVALTGMKEIELKQKLVENQAKLPKPKLISVEQIPAQVLAQRPDIAAAERELASASAEIGVRIAERFPKITLLGNVGPMNFNSSDLTINASSWSFGPTISLPIFDSGKLAANVETARVAYQTAQTNYRQRVRAAIREVEEALVRLDSMAQREQQATVASEGFHESLEAAQERWKNGLASQLELEETRRLSFNADLTLASIRREHVNAWIALYRAVGGGWQSMIQVQ</sequence>
<dbReference type="Gene3D" id="1.20.1600.10">
    <property type="entry name" value="Outer membrane efflux proteins (OEP)"/>
    <property type="match status" value="1"/>
</dbReference>
<dbReference type="Pfam" id="PF02321">
    <property type="entry name" value="OEP"/>
    <property type="match status" value="2"/>
</dbReference>
<name>A0A6B2R2P3_9BURK</name>
<comment type="subcellular location">
    <subcellularLocation>
        <location evidence="2">Cell membrane</location>
        <topology evidence="2">Lipid-anchor</topology>
    </subcellularLocation>
</comment>
<dbReference type="Gene3D" id="2.20.200.10">
    <property type="entry name" value="Outer membrane efflux proteins (OEP)"/>
    <property type="match status" value="1"/>
</dbReference>
<dbReference type="NCBIfam" id="TIGR01845">
    <property type="entry name" value="outer_NodT"/>
    <property type="match status" value="1"/>
</dbReference>
<dbReference type="GO" id="GO:0015562">
    <property type="term" value="F:efflux transmembrane transporter activity"/>
    <property type="evidence" value="ECO:0007669"/>
    <property type="project" value="InterPro"/>
</dbReference>
<proteinExistence type="inferred from homology"/>
<keyword evidence="2" id="KW-0449">Lipoprotein</keyword>
<comment type="caution">
    <text evidence="3">The sequence shown here is derived from an EMBL/GenBank/DDBJ whole genome shotgun (WGS) entry which is preliminary data.</text>
</comment>
<evidence type="ECO:0000313" key="3">
    <source>
        <dbReference type="EMBL" id="NDY84338.1"/>
    </source>
</evidence>
<evidence type="ECO:0000256" key="1">
    <source>
        <dbReference type="ARBA" id="ARBA00007613"/>
    </source>
</evidence>
<comment type="similarity">
    <text evidence="1 2">Belongs to the outer membrane factor (OMF) (TC 1.B.17) family.</text>
</comment>
<dbReference type="GO" id="GO:0005886">
    <property type="term" value="C:plasma membrane"/>
    <property type="evidence" value="ECO:0007669"/>
    <property type="project" value="UniProtKB-SubCell"/>
</dbReference>
<dbReference type="InterPro" id="IPR010131">
    <property type="entry name" value="MdtP/NodT-like"/>
</dbReference>
<dbReference type="AlphaFoldDB" id="A0A6B2R2P3"/>
<dbReference type="PANTHER" id="PTHR30203">
    <property type="entry name" value="OUTER MEMBRANE CATION EFFLUX PROTEIN"/>
    <property type="match status" value="1"/>
</dbReference>
<dbReference type="EMBL" id="JAAGRN010000011">
    <property type="protein sequence ID" value="NDY84338.1"/>
    <property type="molecule type" value="Genomic_DNA"/>
</dbReference>
<dbReference type="InterPro" id="IPR003423">
    <property type="entry name" value="OMP_efflux"/>
</dbReference>
<dbReference type="PROSITE" id="PS51257">
    <property type="entry name" value="PROKAR_LIPOPROTEIN"/>
    <property type="match status" value="1"/>
</dbReference>
<accession>A0A6B2R2P3</accession>
<protein>
    <submittedName>
        <fullName evidence="3">Efflux transporter outer membrane subunit</fullName>
    </submittedName>
</protein>
<gene>
    <name evidence="3" type="ORF">G3I67_13980</name>
</gene>
<keyword evidence="2" id="KW-0812">Transmembrane</keyword>
<evidence type="ECO:0000256" key="2">
    <source>
        <dbReference type="RuleBase" id="RU362097"/>
    </source>
</evidence>
<keyword evidence="2" id="KW-0472">Membrane</keyword>
<keyword evidence="2" id="KW-0564">Palmitate</keyword>
<reference evidence="3" key="1">
    <citation type="submission" date="2020-02" db="EMBL/GenBank/DDBJ databases">
        <authorList>
            <person name="Chen W.-M."/>
        </authorList>
    </citation>
    <scope>NUCLEOTIDE SEQUENCE</scope>
    <source>
        <strain evidence="3">NBD-18</strain>
    </source>
</reference>
<keyword evidence="2" id="KW-1134">Transmembrane beta strand</keyword>
<dbReference type="SUPFAM" id="SSF56954">
    <property type="entry name" value="Outer membrane efflux proteins (OEP)"/>
    <property type="match status" value="1"/>
</dbReference>
<dbReference type="PANTHER" id="PTHR30203:SF30">
    <property type="entry name" value="OUTER MEMBRANE PROTEIN-RELATED"/>
    <property type="match status" value="1"/>
</dbReference>
<dbReference type="RefSeq" id="WP_163656155.1">
    <property type="nucleotide sequence ID" value="NZ_JAAGRN010000011.1"/>
</dbReference>